<dbReference type="Pfam" id="PF02297">
    <property type="entry name" value="COX6B"/>
    <property type="match status" value="1"/>
</dbReference>
<keyword evidence="6" id="KW-0496">Mitochondrion</keyword>
<dbReference type="Pfam" id="PF22534">
    <property type="entry name" value="RFC_C"/>
    <property type="match status" value="1"/>
</dbReference>
<comment type="similarity">
    <text evidence="3">Belongs to the activator 1 small subunits family.</text>
</comment>
<evidence type="ECO:0000256" key="5">
    <source>
        <dbReference type="ARBA" id="ARBA00022705"/>
    </source>
</evidence>
<evidence type="ECO:0000256" key="2">
    <source>
        <dbReference type="ARBA" id="ARBA00004173"/>
    </source>
</evidence>
<dbReference type="EMBL" id="JAQGDS010000005">
    <property type="protein sequence ID" value="KAJ6260224.1"/>
    <property type="molecule type" value="Genomic_DNA"/>
</dbReference>
<dbReference type="GO" id="GO:0031389">
    <property type="term" value="C:Rad17 RFC-like complex"/>
    <property type="evidence" value="ECO:0007669"/>
    <property type="project" value="TreeGrafter"/>
</dbReference>
<dbReference type="FunFam" id="1.10.8.60:FF:000030">
    <property type="entry name" value="replication factor C subunit 3"/>
    <property type="match status" value="1"/>
</dbReference>
<accession>A0AAD6IYA9</accession>
<dbReference type="GO" id="GO:0006281">
    <property type="term" value="P:DNA repair"/>
    <property type="evidence" value="ECO:0007669"/>
    <property type="project" value="UniProtKB-ARBA"/>
</dbReference>
<dbReference type="GO" id="GO:0005663">
    <property type="term" value="C:DNA replication factor C complex"/>
    <property type="evidence" value="ECO:0007669"/>
    <property type="project" value="TreeGrafter"/>
</dbReference>
<dbReference type="Gene3D" id="1.10.10.140">
    <property type="entry name" value="Cytochrome c oxidase, subunit VIb"/>
    <property type="match status" value="1"/>
</dbReference>
<evidence type="ECO:0000256" key="4">
    <source>
        <dbReference type="ARBA" id="ARBA00006425"/>
    </source>
</evidence>
<evidence type="ECO:0000256" key="8">
    <source>
        <dbReference type="ARBA" id="ARBA00023242"/>
    </source>
</evidence>
<comment type="subcellular location">
    <subcellularLocation>
        <location evidence="2">Mitochondrion</location>
    </subcellularLocation>
    <subcellularLocation>
        <location evidence="1">Nucleus</location>
    </subcellularLocation>
</comment>
<dbReference type="InterPro" id="IPR008921">
    <property type="entry name" value="DNA_pol3_clamp-load_cplx_C"/>
</dbReference>
<dbReference type="GO" id="GO:0005739">
    <property type="term" value="C:mitochondrion"/>
    <property type="evidence" value="ECO:0007669"/>
    <property type="project" value="UniProtKB-SubCell"/>
</dbReference>
<dbReference type="PANTHER" id="PTHR11669">
    <property type="entry name" value="REPLICATION FACTOR C / DNA POLYMERASE III GAMMA-TAU SUBUNIT"/>
    <property type="match status" value="1"/>
</dbReference>
<evidence type="ECO:0000313" key="13">
    <source>
        <dbReference type="Proteomes" id="UP001221413"/>
    </source>
</evidence>
<evidence type="ECO:0000256" key="3">
    <source>
        <dbReference type="ARBA" id="ARBA00005378"/>
    </source>
</evidence>
<dbReference type="GO" id="GO:0003689">
    <property type="term" value="F:DNA clamp loader activity"/>
    <property type="evidence" value="ECO:0007669"/>
    <property type="project" value="TreeGrafter"/>
</dbReference>
<dbReference type="InterPro" id="IPR003593">
    <property type="entry name" value="AAA+_ATPase"/>
</dbReference>
<dbReference type="CDD" id="cd00926">
    <property type="entry name" value="Cyt_c_Oxidase_VIb"/>
    <property type="match status" value="1"/>
</dbReference>
<dbReference type="SUPFAM" id="SSF47694">
    <property type="entry name" value="Cytochrome c oxidase subunit h"/>
    <property type="match status" value="1"/>
</dbReference>
<reference evidence="12" key="1">
    <citation type="submission" date="2023-01" db="EMBL/GenBank/DDBJ databases">
        <title>The chitinases involved in constricting ring structure development in the nematode-trapping fungus Drechslerella dactyloides.</title>
        <authorList>
            <person name="Wang R."/>
            <person name="Zhang L."/>
            <person name="Tang P."/>
            <person name="Li S."/>
            <person name="Liang L."/>
        </authorList>
    </citation>
    <scope>NUCLEOTIDE SEQUENCE</scope>
    <source>
        <strain evidence="12">YMF1.00031</strain>
    </source>
</reference>
<evidence type="ECO:0000256" key="6">
    <source>
        <dbReference type="ARBA" id="ARBA00023128"/>
    </source>
</evidence>
<dbReference type="Gene3D" id="3.40.50.300">
    <property type="entry name" value="P-loop containing nucleotide triphosphate hydrolases"/>
    <property type="match status" value="1"/>
</dbReference>
<dbReference type="Gene3D" id="1.20.272.10">
    <property type="match status" value="1"/>
</dbReference>
<dbReference type="GO" id="GO:0006271">
    <property type="term" value="P:DNA strand elongation involved in DNA replication"/>
    <property type="evidence" value="ECO:0007669"/>
    <property type="project" value="UniProtKB-ARBA"/>
</dbReference>
<dbReference type="PROSITE" id="PS51808">
    <property type="entry name" value="CHCH"/>
    <property type="match status" value="1"/>
</dbReference>
<protein>
    <recommendedName>
        <fullName evidence="9">Replication factor C subunit 5</fullName>
    </recommendedName>
</protein>
<evidence type="ECO:0000256" key="1">
    <source>
        <dbReference type="ARBA" id="ARBA00004123"/>
    </source>
</evidence>
<sequence length="1587" mass="174856">MYPLDLAALNEAPPAGVQRAHDHTHLIARPQLPHKLPVRHPPVPVPPPDPRPPVLVPHPVLPLGHVLVRRLVLLAVPHDLVPGRTRGRDAVALQQPCADFILALRRRRALTLPRAPMTAEIVKVVLAGAAARLLVVRVDLVGGARRLGLAGGEGQLCGGLLGRRHVPPDLGVQPAPGALVRADVTPQMQEFAAAVPAADAEDEAVNAGVGGGLAGKLGDRGGEVDLEAGDAQIGELGRGREDGVRVVFGVVQDLEGELRGDPAAEQRQDVVEVLAADAVAGVVRFDFIFGDEHRHRIRAPSAEAREQAGAELLKPGSSLFAGRAERVHHRAIHVEIRSSLKSRLRSAGAARSIVIAKTGISAAGGLPWRERRLSVDGFSRDADSPAGGCGLIATSDDNLPRTNLLQRHRRQSSQHPHRPIDTAATRKRQLQDVTMADEEERVTKPFKFVTDHHSPFVDQCWQNYVDYHKCILAKGEDFAPCRQFYHAYRSLCPSSWTARWDEQRDSKSNVERLLHQLPRIRNHHPPHLLQKPLLRRLPIPLPLPEPLLRPLDRQRLVPVLDNLSNLLRAQKHRRRNPARPPADPAAAAAAFPLILLDQPVIVLADAHQRADAVRRLPLRQVVQVAELDEHVARLDELVEEVVSYPRFREERNNTQQNPQQQRVQLHIQLLAQVMVRAVQRHVHDGQYQMPLAPRRRQVRLPVPTQPHFTLELVVRQPPADRVVFDQDPEDEKVQTRVETAARRPVRVDVSEMYAANGGSIRGEFSTAAIGRDEMKVNAKSLFALTKSWANDCLTASTSGSTLPGGPLLDVGRDLASPVAARIPPSPISHAPKAPPFGGVILDGDIVLPAPRRGRANSVYNLLDRCLVDKVREAELFSQLARTPSSTNASKDMDDVAGSLINFISAGNRSLCVKYDSKPVLNAPQAVTSAACTDFHRTSTIATIHPISILRSPVRFSKTRMHGRPPTGFPAANVAVQHGDKGGQPTSRAASSAGLSFFLTTATARVNSWRVWGYYIILYGAAERCRESKSGNRGGDGKAGGTNLQVEEVVAGERVQDGLEARRVGFEQEELGPEALGFRVIVVFVLRGFHVARQLESVSTAKFQICLEAELCYGSWSGSSKYLEELLVEGDDLGLEGRPLLLDQWRGQQTGRRVGCHGCARDRGRKDRGSDRWRDADAGLSIVAASQAVGCRCGRIHPVDKLANGKARLANGINASSSSRRQPTTSFAASPPIATTMLFVDKHRPKTLDSLTYHHELSSRLKSLANGDFPHLLVYGPSGAGKKTRIIATLKELYGNGVEKIKIDSRVFTTTSNRKLEFNIVASIYHLEITPSDVGNYDRVVIQDLLKEVAQTQQVDMSAKQRFKVVVINEADHLTRDAQAALRRTMEKYSPNLRLILLANSTANIIAPIRSRTLLVRVAAPTVDEIVDVLKGVGKLERLEVRDGLCRRIATESGRNLRRALLMFEAVYAQNEKVKDDTPLPPPDWEALIAQIADEIMAEHTPQRILQVRAKLYDLLTHCIPPTVILKTLTFKLIPKIDDALKADVIRWSAFYEHRLHLGNKPIFHLEAFVAKFLRLLESYLMDVDYDF</sequence>
<evidence type="ECO:0000313" key="12">
    <source>
        <dbReference type="EMBL" id="KAJ6260224.1"/>
    </source>
</evidence>
<proteinExistence type="inferred from homology"/>
<keyword evidence="5" id="KW-0235">DNA replication</keyword>
<dbReference type="Pfam" id="PF21960">
    <property type="entry name" value="RCF1-5-like_lid"/>
    <property type="match status" value="1"/>
</dbReference>
<dbReference type="PANTHER" id="PTHR11669:SF1">
    <property type="entry name" value="REPLICATION FACTOR C SUBUNIT 3"/>
    <property type="match status" value="1"/>
</dbReference>
<dbReference type="Pfam" id="PF13177">
    <property type="entry name" value="DNA_pol3_delta2"/>
    <property type="match status" value="1"/>
</dbReference>
<dbReference type="InterPro" id="IPR036549">
    <property type="entry name" value="CX6/COA6-like_sf"/>
</dbReference>
<evidence type="ECO:0000256" key="7">
    <source>
        <dbReference type="ARBA" id="ARBA00023157"/>
    </source>
</evidence>
<keyword evidence="7" id="KW-1015">Disulfide bond</keyword>
<dbReference type="GO" id="GO:0031391">
    <property type="term" value="C:Elg1 RFC-like complex"/>
    <property type="evidence" value="ECO:0007669"/>
    <property type="project" value="TreeGrafter"/>
</dbReference>
<evidence type="ECO:0000259" key="11">
    <source>
        <dbReference type="SMART" id="SM00382"/>
    </source>
</evidence>
<feature type="compositionally biased region" description="Basic residues" evidence="10">
    <location>
        <begin position="406"/>
        <end position="417"/>
    </location>
</feature>
<dbReference type="SUPFAM" id="SSF48019">
    <property type="entry name" value="post-AAA+ oligomerization domain-like"/>
    <property type="match status" value="1"/>
</dbReference>
<dbReference type="Gene3D" id="1.10.8.60">
    <property type="match status" value="1"/>
</dbReference>
<keyword evidence="13" id="KW-1185">Reference proteome</keyword>
<dbReference type="GO" id="GO:0003677">
    <property type="term" value="F:DNA binding"/>
    <property type="evidence" value="ECO:0007669"/>
    <property type="project" value="InterPro"/>
</dbReference>
<organism evidence="12 13">
    <name type="scientific">Drechslerella dactyloides</name>
    <name type="common">Nematode-trapping fungus</name>
    <name type="synonym">Arthrobotrys dactyloides</name>
    <dbReference type="NCBI Taxonomy" id="74499"/>
    <lineage>
        <taxon>Eukaryota</taxon>
        <taxon>Fungi</taxon>
        <taxon>Dikarya</taxon>
        <taxon>Ascomycota</taxon>
        <taxon>Pezizomycotina</taxon>
        <taxon>Orbiliomycetes</taxon>
        <taxon>Orbiliales</taxon>
        <taxon>Orbiliaceae</taxon>
        <taxon>Drechslerella</taxon>
    </lineage>
</organism>
<gene>
    <name evidence="12" type="ORF">Dda_4448</name>
</gene>
<evidence type="ECO:0000256" key="10">
    <source>
        <dbReference type="SAM" id="MobiDB-lite"/>
    </source>
</evidence>
<name>A0AAD6IYA9_DREDA</name>
<feature type="domain" description="AAA+ ATPase" evidence="11">
    <location>
        <begin position="1267"/>
        <end position="1432"/>
    </location>
</feature>
<dbReference type="InterPro" id="IPR048280">
    <property type="entry name" value="COX6B-like"/>
</dbReference>
<dbReference type="FunFam" id="1.20.272.10:FF:000002">
    <property type="entry name" value="Replication factor C subunit 3"/>
    <property type="match status" value="1"/>
</dbReference>
<comment type="similarity">
    <text evidence="4">Belongs to the cytochrome c oxidase subunit 6B family.</text>
</comment>
<dbReference type="FunFam" id="3.40.50.300:FF:000136">
    <property type="entry name" value="Replication factor C subunit 5"/>
    <property type="match status" value="1"/>
</dbReference>
<feature type="region of interest" description="Disordered" evidence="10">
    <location>
        <begin position="406"/>
        <end position="426"/>
    </location>
</feature>
<dbReference type="InterPro" id="IPR027417">
    <property type="entry name" value="P-loop_NTPase"/>
</dbReference>
<dbReference type="InterPro" id="IPR050238">
    <property type="entry name" value="DNA_Rep/Repair_Clamp_Loader"/>
</dbReference>
<dbReference type="CDD" id="cd00009">
    <property type="entry name" value="AAA"/>
    <property type="match status" value="1"/>
</dbReference>
<evidence type="ECO:0000256" key="9">
    <source>
        <dbReference type="ARBA" id="ARBA00070185"/>
    </source>
</evidence>
<keyword evidence="8" id="KW-0539">Nucleus</keyword>
<dbReference type="SMART" id="SM00382">
    <property type="entry name" value="AAA"/>
    <property type="match status" value="1"/>
</dbReference>
<comment type="caution">
    <text evidence="12">The sequence shown here is derived from an EMBL/GenBank/DDBJ whole genome shotgun (WGS) entry which is preliminary data.</text>
</comment>
<dbReference type="SUPFAM" id="SSF52540">
    <property type="entry name" value="P-loop containing nucleoside triphosphate hydrolases"/>
    <property type="match status" value="1"/>
</dbReference>
<dbReference type="Proteomes" id="UP001221413">
    <property type="component" value="Unassembled WGS sequence"/>
</dbReference>
<dbReference type="GO" id="GO:0031390">
    <property type="term" value="C:Ctf18 RFC-like complex"/>
    <property type="evidence" value="ECO:0007669"/>
    <property type="project" value="TreeGrafter"/>
</dbReference>